<comment type="caution">
    <text evidence="4">The sequence shown here is derived from an EMBL/GenBank/DDBJ whole genome shotgun (WGS) entry which is preliminary data.</text>
</comment>
<accession>A0A3E1EVE4</accession>
<evidence type="ECO:0000256" key="3">
    <source>
        <dbReference type="SAM" id="SignalP"/>
    </source>
</evidence>
<dbReference type="Proteomes" id="UP000257127">
    <property type="component" value="Unassembled WGS sequence"/>
</dbReference>
<keyword evidence="3" id="KW-0732">Signal</keyword>
<proteinExistence type="inferred from homology"/>
<dbReference type="InterPro" id="IPR029058">
    <property type="entry name" value="AB_hydrolase_fold"/>
</dbReference>
<dbReference type="InterPro" id="IPR000801">
    <property type="entry name" value="Esterase-like"/>
</dbReference>
<dbReference type="Pfam" id="PF00756">
    <property type="entry name" value="Esterase"/>
    <property type="match status" value="1"/>
</dbReference>
<evidence type="ECO:0000256" key="1">
    <source>
        <dbReference type="ARBA" id="ARBA00005622"/>
    </source>
</evidence>
<dbReference type="RefSeq" id="WP_116881595.1">
    <property type="nucleotide sequence ID" value="NZ_QURB01000008.1"/>
</dbReference>
<keyword evidence="2 4" id="KW-0378">Hydrolase</keyword>
<sequence>MKKRTHFVFMLLVLSLSIISLNSCKKDLSLSQEEYYEFSILSEETHDSYDINVLFPEDYDEQKKYHSIYMLDGDEYFYEAASMIKENKYQNIVLIAIGYTNKNERGRDLSYPEDTNISGMSGGGKNFTKFLNNELIPYIENSLQLNSIDMTLYGHSLGGFYALYYMLQQEEPRMFDNYISISANFMWSDAYIFELEQLYSDQFNALPAKLFLSVGDLEGAAINTHYQAFLDQLQKHSYFDFELSHQRLNNTSHRNSPIVGIEKGILELF</sequence>
<name>A0A3E1EVE4_9FLAO</name>
<keyword evidence="5" id="KW-1185">Reference proteome</keyword>
<dbReference type="PANTHER" id="PTHR40841">
    <property type="entry name" value="SIDEROPHORE TRIACETYLFUSARININE C ESTERASE"/>
    <property type="match status" value="1"/>
</dbReference>
<dbReference type="OrthoDB" id="9784036at2"/>
<organism evidence="4 5">
    <name type="scientific">Brumimicrobium aurantiacum</name>
    <dbReference type="NCBI Taxonomy" id="1737063"/>
    <lineage>
        <taxon>Bacteria</taxon>
        <taxon>Pseudomonadati</taxon>
        <taxon>Bacteroidota</taxon>
        <taxon>Flavobacteriia</taxon>
        <taxon>Flavobacteriales</taxon>
        <taxon>Crocinitomicaceae</taxon>
        <taxon>Brumimicrobium</taxon>
    </lineage>
</organism>
<comment type="similarity">
    <text evidence="1">Belongs to the esterase D family.</text>
</comment>
<dbReference type="GO" id="GO:0016788">
    <property type="term" value="F:hydrolase activity, acting on ester bonds"/>
    <property type="evidence" value="ECO:0007669"/>
    <property type="project" value="TreeGrafter"/>
</dbReference>
<feature type="chain" id="PRO_5017728428" evidence="3">
    <location>
        <begin position="26"/>
        <end position="269"/>
    </location>
</feature>
<dbReference type="EMBL" id="QURB01000008">
    <property type="protein sequence ID" value="RFC53536.1"/>
    <property type="molecule type" value="Genomic_DNA"/>
</dbReference>
<dbReference type="InterPro" id="IPR052558">
    <property type="entry name" value="Siderophore_Hydrolase_D"/>
</dbReference>
<dbReference type="SUPFAM" id="SSF53474">
    <property type="entry name" value="alpha/beta-Hydrolases"/>
    <property type="match status" value="1"/>
</dbReference>
<evidence type="ECO:0000313" key="5">
    <source>
        <dbReference type="Proteomes" id="UP000257127"/>
    </source>
</evidence>
<dbReference type="AlphaFoldDB" id="A0A3E1EVE4"/>
<evidence type="ECO:0000313" key="4">
    <source>
        <dbReference type="EMBL" id="RFC53536.1"/>
    </source>
</evidence>
<reference evidence="4 5" key="1">
    <citation type="submission" date="2018-08" db="EMBL/GenBank/DDBJ databases">
        <title>The draft genome squence of Brumimicrobium sp. N62.</title>
        <authorList>
            <person name="Du Z.-J."/>
            <person name="Luo H.-R."/>
        </authorList>
    </citation>
    <scope>NUCLEOTIDE SEQUENCE [LARGE SCALE GENOMIC DNA]</scope>
    <source>
        <strain evidence="4 5">N62</strain>
    </source>
</reference>
<protein>
    <submittedName>
        <fullName evidence="4">Alpha/beta hydrolase</fullName>
    </submittedName>
</protein>
<gene>
    <name evidence="4" type="ORF">DXU93_12280</name>
</gene>
<feature type="signal peptide" evidence="3">
    <location>
        <begin position="1"/>
        <end position="25"/>
    </location>
</feature>
<dbReference type="Gene3D" id="3.40.50.1820">
    <property type="entry name" value="alpha/beta hydrolase"/>
    <property type="match status" value="1"/>
</dbReference>
<dbReference type="PANTHER" id="PTHR40841:SF2">
    <property type="entry name" value="SIDEROPHORE-DEGRADING ESTERASE (EUROFUNG)"/>
    <property type="match status" value="1"/>
</dbReference>
<evidence type="ECO:0000256" key="2">
    <source>
        <dbReference type="ARBA" id="ARBA00022801"/>
    </source>
</evidence>